<organism evidence="9 10">
    <name type="scientific">Pedobacter segetis</name>
    <dbReference type="NCBI Taxonomy" id="2793069"/>
    <lineage>
        <taxon>Bacteria</taxon>
        <taxon>Pseudomonadati</taxon>
        <taxon>Bacteroidota</taxon>
        <taxon>Sphingobacteriia</taxon>
        <taxon>Sphingobacteriales</taxon>
        <taxon>Sphingobacteriaceae</taxon>
        <taxon>Pedobacter</taxon>
    </lineage>
</organism>
<comment type="subcellular location">
    <subcellularLocation>
        <location evidence="1">Membrane</location>
        <topology evidence="1">Multi-pass membrane protein</topology>
    </subcellularLocation>
</comment>
<dbReference type="EMBL" id="JAEHFY010000003">
    <property type="protein sequence ID" value="MBK0381823.1"/>
    <property type="molecule type" value="Genomic_DNA"/>
</dbReference>
<protein>
    <submittedName>
        <fullName evidence="9">Sugar transferase</fullName>
    </submittedName>
</protein>
<evidence type="ECO:0000256" key="6">
    <source>
        <dbReference type="ARBA" id="ARBA00023136"/>
    </source>
</evidence>
<dbReference type="RefSeq" id="WP_200584608.1">
    <property type="nucleotide sequence ID" value="NZ_JAEHFY010000003.1"/>
</dbReference>
<keyword evidence="6 7" id="KW-0472">Membrane</keyword>
<dbReference type="Proteomes" id="UP000660024">
    <property type="component" value="Unassembled WGS sequence"/>
</dbReference>
<evidence type="ECO:0000313" key="10">
    <source>
        <dbReference type="Proteomes" id="UP000660024"/>
    </source>
</evidence>
<evidence type="ECO:0000259" key="8">
    <source>
        <dbReference type="Pfam" id="PF02397"/>
    </source>
</evidence>
<sequence length="455" mass="52830">MSKKITLLFISCNLLGVIFFCYSLTSAQILFDLSFSTLILFCICFLLFYGFLGVYHKPLRKSRFKEFKTVLNQSVFIAVIYLIFVNIYFGKEINNNLIINALKIAFYHFVIIYAIRLITLTILKRLLQNKVLGFKTIIIGNHTKALQLYQEINEQRKSLGFQILGFVCLENKKELGKIKDGLNLGGLAQIQKIIETYQVEEVIIAIETSQHHQLKSILDDLEHTDVYINIIPDMYDVVSGFVKVDYLFAIPLISLNHDYMPFWQRTIKKIFDYAFSLLTLIILSPIFAIIAVLIKLTSEGDILYSQERIGKKGIPFSIYKFRTMFIDAEKNGPQLSNSNDDRVTKLGRFLRKLRLDELPQFFNVLKGDMSIVGPRPERAFYIEKIKKIAPHYTYLQKVLPGITSWGQVKYGYAENIDQMIKRLTFDIIYIENRSLALDFKIMFYTFIIIFEGRGK</sequence>
<name>A0ABS1BG51_9SPHI</name>
<feature type="transmembrane region" description="Helical" evidence="7">
    <location>
        <begin position="104"/>
        <end position="123"/>
    </location>
</feature>
<dbReference type="Pfam" id="PF13727">
    <property type="entry name" value="CoA_binding_3"/>
    <property type="match status" value="1"/>
</dbReference>
<evidence type="ECO:0000256" key="3">
    <source>
        <dbReference type="ARBA" id="ARBA00022679"/>
    </source>
</evidence>
<keyword evidence="10" id="KW-1185">Reference proteome</keyword>
<comment type="similarity">
    <text evidence="2">Belongs to the bacterial sugar transferase family.</text>
</comment>
<dbReference type="InterPro" id="IPR017475">
    <property type="entry name" value="EPS_sugar_tfrase"/>
</dbReference>
<keyword evidence="4 7" id="KW-0812">Transmembrane</keyword>
<feature type="transmembrane region" description="Helical" evidence="7">
    <location>
        <begin position="67"/>
        <end position="89"/>
    </location>
</feature>
<feature type="domain" description="Bacterial sugar transferase" evidence="8">
    <location>
        <begin position="268"/>
        <end position="450"/>
    </location>
</feature>
<keyword evidence="3 9" id="KW-0808">Transferase</keyword>
<dbReference type="InterPro" id="IPR003362">
    <property type="entry name" value="Bact_transf"/>
</dbReference>
<dbReference type="PANTHER" id="PTHR30576">
    <property type="entry name" value="COLANIC BIOSYNTHESIS UDP-GLUCOSE LIPID CARRIER TRANSFERASE"/>
    <property type="match status" value="1"/>
</dbReference>
<feature type="transmembrane region" description="Helical" evidence="7">
    <location>
        <begin position="37"/>
        <end position="55"/>
    </location>
</feature>
<comment type="caution">
    <text evidence="9">The sequence shown here is derived from an EMBL/GenBank/DDBJ whole genome shotgun (WGS) entry which is preliminary data.</text>
</comment>
<evidence type="ECO:0000256" key="7">
    <source>
        <dbReference type="SAM" id="Phobius"/>
    </source>
</evidence>
<proteinExistence type="inferred from homology"/>
<dbReference type="GO" id="GO:0016740">
    <property type="term" value="F:transferase activity"/>
    <property type="evidence" value="ECO:0007669"/>
    <property type="project" value="UniProtKB-KW"/>
</dbReference>
<keyword evidence="5 7" id="KW-1133">Transmembrane helix</keyword>
<feature type="transmembrane region" description="Helical" evidence="7">
    <location>
        <begin position="7"/>
        <end position="31"/>
    </location>
</feature>
<dbReference type="Gene3D" id="3.40.50.720">
    <property type="entry name" value="NAD(P)-binding Rossmann-like Domain"/>
    <property type="match status" value="1"/>
</dbReference>
<evidence type="ECO:0000256" key="2">
    <source>
        <dbReference type="ARBA" id="ARBA00006464"/>
    </source>
</evidence>
<feature type="transmembrane region" description="Helical" evidence="7">
    <location>
        <begin position="270"/>
        <end position="294"/>
    </location>
</feature>
<evidence type="ECO:0000256" key="1">
    <source>
        <dbReference type="ARBA" id="ARBA00004141"/>
    </source>
</evidence>
<dbReference type="Pfam" id="PF02397">
    <property type="entry name" value="Bac_transf"/>
    <property type="match status" value="1"/>
</dbReference>
<evidence type="ECO:0000256" key="4">
    <source>
        <dbReference type="ARBA" id="ARBA00022692"/>
    </source>
</evidence>
<evidence type="ECO:0000256" key="5">
    <source>
        <dbReference type="ARBA" id="ARBA00022989"/>
    </source>
</evidence>
<reference evidence="9 10" key="1">
    <citation type="submission" date="2020-12" db="EMBL/GenBank/DDBJ databases">
        <title>Bacterial novel species Pedobacter sp. SD-b isolated from soil.</title>
        <authorList>
            <person name="Jung H.-Y."/>
        </authorList>
    </citation>
    <scope>NUCLEOTIDE SEQUENCE [LARGE SCALE GENOMIC DNA]</scope>
    <source>
        <strain evidence="9 10">SD-b</strain>
    </source>
</reference>
<gene>
    <name evidence="9" type="ORF">I5M32_02520</name>
</gene>
<dbReference type="NCBIfam" id="TIGR03025">
    <property type="entry name" value="EPS_sugtrans"/>
    <property type="match status" value="1"/>
</dbReference>
<accession>A0ABS1BG51</accession>
<evidence type="ECO:0000313" key="9">
    <source>
        <dbReference type="EMBL" id="MBK0381823.1"/>
    </source>
</evidence>
<dbReference type="PANTHER" id="PTHR30576:SF0">
    <property type="entry name" value="UNDECAPRENYL-PHOSPHATE N-ACETYLGALACTOSAMINYL 1-PHOSPHATE TRANSFERASE-RELATED"/>
    <property type="match status" value="1"/>
</dbReference>